<dbReference type="Proteomes" id="UP001165083">
    <property type="component" value="Unassembled WGS sequence"/>
</dbReference>
<dbReference type="AlphaFoldDB" id="A0A9W6TAF3"/>
<sequence length="116" mass="13389">MVRIKMQMGSNVREQWVYQRGILLIVCFDIEHSLPEQHQISLARMQDSRLVVLQEVSCRYDWLVVVDKVCCVQFTKDVEAVVPGLVNSAEHENILDLDALLADAAHYFSAQREMVR</sequence>
<dbReference type="EMBL" id="BSXW01000054">
    <property type="protein sequence ID" value="GMF10778.1"/>
    <property type="molecule type" value="Genomic_DNA"/>
</dbReference>
<keyword evidence="2" id="KW-1185">Reference proteome</keyword>
<evidence type="ECO:0000313" key="2">
    <source>
        <dbReference type="Proteomes" id="UP001165083"/>
    </source>
</evidence>
<name>A0A9W6TAF3_9STRA</name>
<proteinExistence type="predicted"/>
<comment type="caution">
    <text evidence="1">The sequence shown here is derived from an EMBL/GenBank/DDBJ whole genome shotgun (WGS) entry which is preliminary data.</text>
</comment>
<dbReference type="OrthoDB" id="102630at2759"/>
<evidence type="ECO:0000313" key="1">
    <source>
        <dbReference type="EMBL" id="GMF10778.1"/>
    </source>
</evidence>
<organism evidence="1 2">
    <name type="scientific">Phytophthora lilii</name>
    <dbReference type="NCBI Taxonomy" id="2077276"/>
    <lineage>
        <taxon>Eukaryota</taxon>
        <taxon>Sar</taxon>
        <taxon>Stramenopiles</taxon>
        <taxon>Oomycota</taxon>
        <taxon>Peronosporomycetes</taxon>
        <taxon>Peronosporales</taxon>
        <taxon>Peronosporaceae</taxon>
        <taxon>Phytophthora</taxon>
    </lineage>
</organism>
<protein>
    <submittedName>
        <fullName evidence="1">Unnamed protein product</fullName>
    </submittedName>
</protein>
<gene>
    <name evidence="1" type="ORF">Plil01_000155000</name>
</gene>
<accession>A0A9W6TAF3</accession>
<reference evidence="1" key="1">
    <citation type="submission" date="2023-04" db="EMBL/GenBank/DDBJ databases">
        <title>Phytophthora lilii NBRC 32176.</title>
        <authorList>
            <person name="Ichikawa N."/>
            <person name="Sato H."/>
            <person name="Tonouchi N."/>
        </authorList>
    </citation>
    <scope>NUCLEOTIDE SEQUENCE</scope>
    <source>
        <strain evidence="1">NBRC 32176</strain>
    </source>
</reference>